<dbReference type="InterPro" id="IPR003122">
    <property type="entry name" value="Tar_rcpt_lig-bd"/>
</dbReference>
<evidence type="ECO:0000256" key="4">
    <source>
        <dbReference type="ARBA" id="ARBA00022500"/>
    </source>
</evidence>
<comment type="similarity">
    <text evidence="10">Belongs to the methyl-accepting chemotaxis (MCP) protein family.</text>
</comment>
<feature type="domain" description="Methyl-accepting transducer" evidence="14">
    <location>
        <begin position="270"/>
        <end position="499"/>
    </location>
</feature>
<dbReference type="PANTHER" id="PTHR43531:SF14">
    <property type="entry name" value="METHYL-ACCEPTING CHEMOTAXIS PROTEIN I-RELATED"/>
    <property type="match status" value="1"/>
</dbReference>
<evidence type="ECO:0000313" key="16">
    <source>
        <dbReference type="EMBL" id="QYD67839.1"/>
    </source>
</evidence>
<dbReference type="SMART" id="SM00304">
    <property type="entry name" value="HAMP"/>
    <property type="match status" value="1"/>
</dbReference>
<dbReference type="PROSITE" id="PS50885">
    <property type="entry name" value="HAMP"/>
    <property type="match status" value="1"/>
</dbReference>
<dbReference type="Pfam" id="PF00015">
    <property type="entry name" value="MCPsignal"/>
    <property type="match status" value="1"/>
</dbReference>
<dbReference type="Pfam" id="PF02203">
    <property type="entry name" value="TarH"/>
    <property type="match status" value="1"/>
</dbReference>
<evidence type="ECO:0000256" key="3">
    <source>
        <dbReference type="ARBA" id="ARBA00022481"/>
    </source>
</evidence>
<evidence type="ECO:0000256" key="11">
    <source>
        <dbReference type="PROSITE-ProRule" id="PRU00284"/>
    </source>
</evidence>
<sequence>MLKHITIRGGLTFIIVLFVALLLTVIGVGYGSLKATNDGLRDAQRGSASLASLNASSEKLLQVRLALGSYETLFSVGKATEAMLNAAHKLLADSNNDFRLYAEGSFGSDEERALAQTAAKARAALVSEALEPEYKALVDNDFNTFRTIQGETADRYYAPYAKAIDALQRYQADNQRRDADAAARQFRISAIAFGGVGLAAIVIGVLARIAMSIAFVRPIERTIAHFRSIAAGDLTVGVQSHSRNEMGQLLAALAQMRDGLAGTVSDVRGGSNAIAHSVTEIAAGNLDLSNRTGQQAAALERTAASIEQMSSTVRQNAENAKEANRLAQGALQTVSRGADVVNRVIDTMSGITSSSRKVTEITGVIEGIAFQTNILALNAAVEAARAGEEGRGFSVVAAEVRSLAQRSATAAKEIKDLLGQSATQVELGASLVGEAGGTMSDARLAVERMTGIMGELEAAADAQRTRIEQVNHEIAQIDQVTQNNAALVEEAAAAAKSLEEQTDALKQAVAVFRLGSGGGEFGPHDNAPVRDAAAHLPMPVAAMAI</sequence>
<dbReference type="InterPro" id="IPR004090">
    <property type="entry name" value="Chemotax_Me-accpt_rcpt"/>
</dbReference>
<keyword evidence="8 13" id="KW-0472">Membrane</keyword>
<evidence type="ECO:0000256" key="8">
    <source>
        <dbReference type="ARBA" id="ARBA00023136"/>
    </source>
</evidence>
<dbReference type="InterPro" id="IPR035440">
    <property type="entry name" value="4HB_MCP_dom_sf"/>
</dbReference>
<evidence type="ECO:0000256" key="2">
    <source>
        <dbReference type="ARBA" id="ARBA00022475"/>
    </source>
</evidence>
<keyword evidence="12" id="KW-0175">Coiled coil</keyword>
<proteinExistence type="inferred from homology"/>
<keyword evidence="3" id="KW-0488">Methylation</keyword>
<dbReference type="Gene3D" id="1.10.287.950">
    <property type="entry name" value="Methyl-accepting chemotaxis protein"/>
    <property type="match status" value="1"/>
</dbReference>
<dbReference type="SUPFAM" id="SSF47170">
    <property type="entry name" value="Aspartate receptor, ligand-binding domain"/>
    <property type="match status" value="1"/>
</dbReference>
<feature type="transmembrane region" description="Helical" evidence="13">
    <location>
        <begin position="12"/>
        <end position="33"/>
    </location>
</feature>
<dbReference type="CDD" id="cd11386">
    <property type="entry name" value="MCP_signal"/>
    <property type="match status" value="1"/>
</dbReference>
<dbReference type="EMBL" id="CP080095">
    <property type="protein sequence ID" value="QYD67839.1"/>
    <property type="molecule type" value="Genomic_DNA"/>
</dbReference>
<feature type="transmembrane region" description="Helical" evidence="13">
    <location>
        <begin position="186"/>
        <end position="211"/>
    </location>
</feature>
<gene>
    <name evidence="16" type="ORF">KZJ38_16135</name>
</gene>
<keyword evidence="7 13" id="KW-1133">Transmembrane helix</keyword>
<dbReference type="PRINTS" id="PR00260">
    <property type="entry name" value="CHEMTRNSDUCR"/>
</dbReference>
<evidence type="ECO:0000256" key="6">
    <source>
        <dbReference type="ARBA" id="ARBA00022692"/>
    </source>
</evidence>
<dbReference type="InterPro" id="IPR004089">
    <property type="entry name" value="MCPsignal_dom"/>
</dbReference>
<dbReference type="Pfam" id="PF00672">
    <property type="entry name" value="HAMP"/>
    <property type="match status" value="1"/>
</dbReference>
<dbReference type="InterPro" id="IPR003660">
    <property type="entry name" value="HAMP_dom"/>
</dbReference>
<keyword evidence="17" id="KW-1185">Reference proteome</keyword>
<feature type="domain" description="HAMP" evidence="15">
    <location>
        <begin position="213"/>
        <end position="265"/>
    </location>
</feature>
<dbReference type="Gene3D" id="1.20.120.30">
    <property type="entry name" value="Aspartate receptor, ligand-binding domain"/>
    <property type="match status" value="1"/>
</dbReference>
<keyword evidence="2" id="KW-1003">Cell membrane</keyword>
<dbReference type="SUPFAM" id="SSF58104">
    <property type="entry name" value="Methyl-accepting chemotaxis protein (MCP) signaling domain"/>
    <property type="match status" value="1"/>
</dbReference>
<evidence type="ECO:0000313" key="17">
    <source>
        <dbReference type="Proteomes" id="UP000826462"/>
    </source>
</evidence>
<evidence type="ECO:0000259" key="15">
    <source>
        <dbReference type="PROSITE" id="PS50885"/>
    </source>
</evidence>
<evidence type="ECO:0000256" key="12">
    <source>
        <dbReference type="SAM" id="Coils"/>
    </source>
</evidence>
<dbReference type="CDD" id="cd06225">
    <property type="entry name" value="HAMP"/>
    <property type="match status" value="1"/>
</dbReference>
<dbReference type="Proteomes" id="UP000826462">
    <property type="component" value="Chromosome 1"/>
</dbReference>
<evidence type="ECO:0000256" key="13">
    <source>
        <dbReference type="SAM" id="Phobius"/>
    </source>
</evidence>
<keyword evidence="5" id="KW-0997">Cell inner membrane</keyword>
<evidence type="ECO:0000256" key="9">
    <source>
        <dbReference type="ARBA" id="ARBA00023224"/>
    </source>
</evidence>
<organism evidence="16 17">
    <name type="scientific">Paraburkholderia edwinii</name>
    <dbReference type="NCBI Taxonomy" id="2861782"/>
    <lineage>
        <taxon>Bacteria</taxon>
        <taxon>Pseudomonadati</taxon>
        <taxon>Pseudomonadota</taxon>
        <taxon>Betaproteobacteria</taxon>
        <taxon>Burkholderiales</taxon>
        <taxon>Burkholderiaceae</taxon>
        <taxon>Paraburkholderia</taxon>
    </lineage>
</organism>
<name>A0ABX8ULI9_9BURK</name>
<evidence type="ECO:0000256" key="7">
    <source>
        <dbReference type="ARBA" id="ARBA00022989"/>
    </source>
</evidence>
<protein>
    <submittedName>
        <fullName evidence="16">Tar ligand binding domain-containing protein</fullName>
    </submittedName>
</protein>
<keyword evidence="9 11" id="KW-0807">Transducer</keyword>
<dbReference type="PROSITE" id="PS50111">
    <property type="entry name" value="CHEMOTAXIS_TRANSDUC_2"/>
    <property type="match status" value="1"/>
</dbReference>
<comment type="subcellular location">
    <subcellularLocation>
        <location evidence="1">Cell inner membrane</location>
        <topology evidence="1">Multi-pass membrane protein</topology>
    </subcellularLocation>
</comment>
<evidence type="ECO:0000256" key="1">
    <source>
        <dbReference type="ARBA" id="ARBA00004429"/>
    </source>
</evidence>
<accession>A0ABX8ULI9</accession>
<evidence type="ECO:0000256" key="10">
    <source>
        <dbReference type="ARBA" id="ARBA00029447"/>
    </source>
</evidence>
<dbReference type="InterPro" id="IPR051310">
    <property type="entry name" value="MCP_chemotaxis"/>
</dbReference>
<dbReference type="RefSeq" id="WP_219797136.1">
    <property type="nucleotide sequence ID" value="NZ_CP080095.1"/>
</dbReference>
<evidence type="ECO:0000256" key="5">
    <source>
        <dbReference type="ARBA" id="ARBA00022519"/>
    </source>
</evidence>
<reference evidence="16 17" key="1">
    <citation type="submission" date="2021-07" db="EMBL/GenBank/DDBJ databases">
        <title>Paraburkholderia edwinii protects Aspergillus sp. from phenazines by acting as a toxin sponge.</title>
        <authorList>
            <person name="Dahlstrom K.M."/>
            <person name="Newman D.K."/>
        </authorList>
    </citation>
    <scope>NUCLEOTIDE SEQUENCE [LARGE SCALE GENOMIC DNA]</scope>
    <source>
        <strain evidence="16 17">Pe01</strain>
    </source>
</reference>
<dbReference type="PANTHER" id="PTHR43531">
    <property type="entry name" value="PROTEIN ICFG"/>
    <property type="match status" value="1"/>
</dbReference>
<feature type="coiled-coil region" evidence="12">
    <location>
        <begin position="453"/>
        <end position="508"/>
    </location>
</feature>
<evidence type="ECO:0000259" key="14">
    <source>
        <dbReference type="PROSITE" id="PS50111"/>
    </source>
</evidence>
<dbReference type="SMART" id="SM00283">
    <property type="entry name" value="MA"/>
    <property type="match status" value="1"/>
</dbReference>
<keyword evidence="4" id="KW-0145">Chemotaxis</keyword>
<keyword evidence="6 13" id="KW-0812">Transmembrane</keyword>